<evidence type="ECO:0000313" key="3">
    <source>
        <dbReference type="Proteomes" id="UP001469553"/>
    </source>
</evidence>
<feature type="region of interest" description="Disordered" evidence="1">
    <location>
        <begin position="63"/>
        <end position="100"/>
    </location>
</feature>
<dbReference type="Proteomes" id="UP001469553">
    <property type="component" value="Unassembled WGS sequence"/>
</dbReference>
<accession>A0ABV1AEJ8</accession>
<protein>
    <submittedName>
        <fullName evidence="2">Uncharacterized protein</fullName>
    </submittedName>
</protein>
<organism evidence="2 3">
    <name type="scientific">Ameca splendens</name>
    <dbReference type="NCBI Taxonomy" id="208324"/>
    <lineage>
        <taxon>Eukaryota</taxon>
        <taxon>Metazoa</taxon>
        <taxon>Chordata</taxon>
        <taxon>Craniata</taxon>
        <taxon>Vertebrata</taxon>
        <taxon>Euteleostomi</taxon>
        <taxon>Actinopterygii</taxon>
        <taxon>Neopterygii</taxon>
        <taxon>Teleostei</taxon>
        <taxon>Neoteleostei</taxon>
        <taxon>Acanthomorphata</taxon>
        <taxon>Ovalentaria</taxon>
        <taxon>Atherinomorphae</taxon>
        <taxon>Cyprinodontiformes</taxon>
        <taxon>Goodeidae</taxon>
        <taxon>Ameca</taxon>
    </lineage>
</organism>
<evidence type="ECO:0000313" key="2">
    <source>
        <dbReference type="EMBL" id="MEQ2316691.1"/>
    </source>
</evidence>
<dbReference type="EMBL" id="JAHRIP010089808">
    <property type="protein sequence ID" value="MEQ2316691.1"/>
    <property type="molecule type" value="Genomic_DNA"/>
</dbReference>
<dbReference type="Gene3D" id="1.20.120.330">
    <property type="entry name" value="Nucleotidyltransferases domain 2"/>
    <property type="match status" value="1"/>
</dbReference>
<gene>
    <name evidence="2" type="ORF">AMECASPLE_035204</name>
</gene>
<sequence length="118" mass="13723">MKLLIFFVVVSVAVTVAMIFQSLRQELNLRNLRARMVESSAEVRRREDSIMEMKSKIQTLKSSVETSSQKLEELKKEKTDKEKALQEAEKSLETCNTGKARHRRAHTHIEFLMLLGFR</sequence>
<keyword evidence="3" id="KW-1185">Reference proteome</keyword>
<feature type="compositionally biased region" description="Basic and acidic residues" evidence="1">
    <location>
        <begin position="70"/>
        <end position="92"/>
    </location>
</feature>
<name>A0ABV1AEJ8_9TELE</name>
<reference evidence="2 3" key="1">
    <citation type="submission" date="2021-06" db="EMBL/GenBank/DDBJ databases">
        <authorList>
            <person name="Palmer J.M."/>
        </authorList>
    </citation>
    <scope>NUCLEOTIDE SEQUENCE [LARGE SCALE GENOMIC DNA]</scope>
    <source>
        <strain evidence="2 3">AS_MEX2019</strain>
        <tissue evidence="2">Muscle</tissue>
    </source>
</reference>
<comment type="caution">
    <text evidence="2">The sequence shown here is derived from an EMBL/GenBank/DDBJ whole genome shotgun (WGS) entry which is preliminary data.</text>
</comment>
<evidence type="ECO:0000256" key="1">
    <source>
        <dbReference type="SAM" id="MobiDB-lite"/>
    </source>
</evidence>
<proteinExistence type="predicted"/>